<evidence type="ECO:0000256" key="11">
    <source>
        <dbReference type="ARBA" id="ARBA00023136"/>
    </source>
</evidence>
<gene>
    <name evidence="16" type="ORF">niasHS_017398</name>
</gene>
<evidence type="ECO:0000256" key="4">
    <source>
        <dbReference type="ARBA" id="ARBA00022448"/>
    </source>
</evidence>
<dbReference type="InterPro" id="IPR017375">
    <property type="entry name" value="PEX12"/>
</dbReference>
<feature type="domain" description="Pex N-terminal" evidence="15">
    <location>
        <begin position="36"/>
        <end position="257"/>
    </location>
</feature>
<keyword evidence="8" id="KW-0862">Zinc</keyword>
<dbReference type="EMBL" id="JBICCN010000373">
    <property type="protein sequence ID" value="KAL3072424.1"/>
    <property type="molecule type" value="Genomic_DNA"/>
</dbReference>
<comment type="similarity">
    <text evidence="3 13">Belongs to the pex2/pex10/pex12 family.</text>
</comment>
<evidence type="ECO:0000256" key="1">
    <source>
        <dbReference type="ARBA" id="ARBA00004585"/>
    </source>
</evidence>
<evidence type="ECO:0000313" key="17">
    <source>
        <dbReference type="Proteomes" id="UP001620645"/>
    </source>
</evidence>
<comment type="caution">
    <text evidence="16">The sequence shown here is derived from an EMBL/GenBank/DDBJ whole genome shotgun (WGS) entry which is preliminary data.</text>
</comment>
<feature type="transmembrane region" description="Helical" evidence="14">
    <location>
        <begin position="163"/>
        <end position="182"/>
    </location>
</feature>
<evidence type="ECO:0000256" key="5">
    <source>
        <dbReference type="ARBA" id="ARBA00022692"/>
    </source>
</evidence>
<keyword evidence="7" id="KW-0863">Zinc-finger</keyword>
<dbReference type="GO" id="GO:0005778">
    <property type="term" value="C:peroxisomal membrane"/>
    <property type="evidence" value="ECO:0007669"/>
    <property type="project" value="UniProtKB-SubCell"/>
</dbReference>
<reference evidence="16 17" key="1">
    <citation type="submission" date="2024-10" db="EMBL/GenBank/DDBJ databases">
        <authorList>
            <person name="Kim D."/>
        </authorList>
    </citation>
    <scope>NUCLEOTIDE SEQUENCE [LARGE SCALE GENOMIC DNA]</scope>
    <source>
        <strain evidence="16">Taebaek</strain>
    </source>
</reference>
<keyword evidence="11 13" id="KW-0472">Membrane</keyword>
<comment type="subcellular location">
    <subcellularLocation>
        <location evidence="1">Peroxisome membrane</location>
        <topology evidence="1">Multi-pass membrane protein</topology>
    </subcellularLocation>
</comment>
<keyword evidence="4" id="KW-0813">Transport</keyword>
<proteinExistence type="inferred from homology"/>
<keyword evidence="12 13" id="KW-0576">Peroxisome</keyword>
<evidence type="ECO:0000256" key="7">
    <source>
        <dbReference type="ARBA" id="ARBA00022771"/>
    </source>
</evidence>
<dbReference type="PANTHER" id="PTHR12888">
    <property type="entry name" value="PEROXISOME ASSEMBLY PROTEIN 12 PEROXIN-12"/>
    <property type="match status" value="1"/>
</dbReference>
<name>A0ABD2HVJ5_HETSC</name>
<dbReference type="AlphaFoldDB" id="A0ABD2HVJ5"/>
<evidence type="ECO:0000313" key="16">
    <source>
        <dbReference type="EMBL" id="KAL3072424.1"/>
    </source>
</evidence>
<evidence type="ECO:0000259" key="15">
    <source>
        <dbReference type="Pfam" id="PF04757"/>
    </source>
</evidence>
<dbReference type="CDD" id="cd16451">
    <property type="entry name" value="mRING_PEX12"/>
    <property type="match status" value="1"/>
</dbReference>
<evidence type="ECO:0000256" key="6">
    <source>
        <dbReference type="ARBA" id="ARBA00022723"/>
    </source>
</evidence>
<dbReference type="Pfam" id="PF04757">
    <property type="entry name" value="Pex2_Pex12"/>
    <property type="match status" value="1"/>
</dbReference>
<organism evidence="16 17">
    <name type="scientific">Heterodera schachtii</name>
    <name type="common">Sugarbeet cyst nematode worm</name>
    <name type="synonym">Tylenchus schachtii</name>
    <dbReference type="NCBI Taxonomy" id="97005"/>
    <lineage>
        <taxon>Eukaryota</taxon>
        <taxon>Metazoa</taxon>
        <taxon>Ecdysozoa</taxon>
        <taxon>Nematoda</taxon>
        <taxon>Chromadorea</taxon>
        <taxon>Rhabditida</taxon>
        <taxon>Tylenchina</taxon>
        <taxon>Tylenchomorpha</taxon>
        <taxon>Tylenchoidea</taxon>
        <taxon>Heteroderidae</taxon>
        <taxon>Heteroderinae</taxon>
        <taxon>Heterodera</taxon>
    </lineage>
</organism>
<dbReference type="PANTHER" id="PTHR12888:SF0">
    <property type="entry name" value="PEROXISOME ASSEMBLY PROTEIN 12"/>
    <property type="match status" value="1"/>
</dbReference>
<evidence type="ECO:0000256" key="9">
    <source>
        <dbReference type="ARBA" id="ARBA00022927"/>
    </source>
</evidence>
<evidence type="ECO:0000256" key="10">
    <source>
        <dbReference type="ARBA" id="ARBA00022989"/>
    </source>
</evidence>
<evidence type="ECO:0000256" key="8">
    <source>
        <dbReference type="ARBA" id="ARBA00022833"/>
    </source>
</evidence>
<accession>A0ABD2HVJ5</accession>
<comment type="function">
    <text evidence="13">Component of a retrotranslocation channel required for peroxisome organization by mediating export of the PEX5 receptor from peroxisomes to the cytosol, thereby promoting PEX5 recycling.</text>
</comment>
<protein>
    <recommendedName>
        <fullName evidence="13">Peroxisome assembly protein 12</fullName>
    </recommendedName>
    <alternativeName>
        <fullName evidence="13">Peroxin-12</fullName>
    </alternativeName>
</protein>
<dbReference type="Proteomes" id="UP001620645">
    <property type="component" value="Unassembled WGS sequence"/>
</dbReference>
<evidence type="ECO:0000256" key="2">
    <source>
        <dbReference type="ARBA" id="ARBA00004906"/>
    </source>
</evidence>
<evidence type="ECO:0000256" key="14">
    <source>
        <dbReference type="SAM" id="Phobius"/>
    </source>
</evidence>
<evidence type="ECO:0000256" key="3">
    <source>
        <dbReference type="ARBA" id="ARBA00008704"/>
    </source>
</evidence>
<keyword evidence="5 14" id="KW-0812">Transmembrane</keyword>
<evidence type="ECO:0000256" key="13">
    <source>
        <dbReference type="PIRNR" id="PIRNR038074"/>
    </source>
</evidence>
<dbReference type="InterPro" id="IPR006845">
    <property type="entry name" value="Pex_N"/>
</dbReference>
<dbReference type="SUPFAM" id="SSF57850">
    <property type="entry name" value="RING/U-box"/>
    <property type="match status" value="1"/>
</dbReference>
<comment type="pathway">
    <text evidence="2">Protein modification; protein ubiquitination.</text>
</comment>
<dbReference type="GO" id="GO:0016558">
    <property type="term" value="P:protein import into peroxisome matrix"/>
    <property type="evidence" value="ECO:0007669"/>
    <property type="project" value="UniProtKB-UniRule"/>
</dbReference>
<evidence type="ECO:0000256" key="12">
    <source>
        <dbReference type="ARBA" id="ARBA00023140"/>
    </source>
</evidence>
<keyword evidence="6" id="KW-0479">Metal-binding</keyword>
<keyword evidence="17" id="KW-1185">Reference proteome</keyword>
<keyword evidence="10 14" id="KW-1133">Transmembrane helix</keyword>
<dbReference type="PIRSF" id="PIRSF038074">
    <property type="entry name" value="Peroxisome_assembly_p12"/>
    <property type="match status" value="1"/>
</dbReference>
<sequence>MFPLNPNFATVLGARTDAGNPCAMTLPSIFEYLAQESLSGSMKQGIRSVLNLFSHFSGRRLSFVDSHFDELFLLLHLFLENRFLKRFSASFSENFYGMKRVPWRMNASSFSRLGHRFRSLFLIVVLPYIHDKFERLSEQIESERDAIRQKGWRRLFLRFYPSLKALLFLVTLLFQLAFVFSFSSVPSLSLLLAKCRLEKLTLSDVAQFDAEGQLPFHLRRTNVFARLWRSLVSLPSTLGRLFTYALFLVQFLEYFYSDELGRRFGQFVEGRRNIRIPTHPFNNLPTEQQTLCMEVDKCPICRRTRKNDTVLTVSGYVFCHSCIFNFVRIEHCCPITSLPATSNELVKIYN</sequence>
<keyword evidence="9" id="KW-0653">Protein transport</keyword>
<dbReference type="GO" id="GO:0008270">
    <property type="term" value="F:zinc ion binding"/>
    <property type="evidence" value="ECO:0007669"/>
    <property type="project" value="UniProtKB-KW"/>
</dbReference>